<accession>A0AC34G047</accession>
<protein>
    <submittedName>
        <fullName evidence="2">Uncharacterized protein</fullName>
    </submittedName>
</protein>
<organism evidence="1 2">
    <name type="scientific">Panagrolaimus sp. ES5</name>
    <dbReference type="NCBI Taxonomy" id="591445"/>
    <lineage>
        <taxon>Eukaryota</taxon>
        <taxon>Metazoa</taxon>
        <taxon>Ecdysozoa</taxon>
        <taxon>Nematoda</taxon>
        <taxon>Chromadorea</taxon>
        <taxon>Rhabditida</taxon>
        <taxon>Tylenchina</taxon>
        <taxon>Panagrolaimomorpha</taxon>
        <taxon>Panagrolaimoidea</taxon>
        <taxon>Panagrolaimidae</taxon>
        <taxon>Panagrolaimus</taxon>
    </lineage>
</organism>
<proteinExistence type="predicted"/>
<evidence type="ECO:0000313" key="2">
    <source>
        <dbReference type="WBParaSite" id="ES5_v2.g22650.t1"/>
    </source>
</evidence>
<reference evidence="2" key="1">
    <citation type="submission" date="2022-11" db="UniProtKB">
        <authorList>
            <consortium name="WormBaseParasite"/>
        </authorList>
    </citation>
    <scope>IDENTIFICATION</scope>
</reference>
<sequence>MERDPDGMGPADIHLKFQNSEAKNAYINTVNKSLGGTYTASTVKVKDGKGFSDKVVLTKGDGSKATAEQKAFSELYSGAVNSKTVVRQEVVSNSKDVEVGNFDTNQFDISDVQQFDKAGKGGSTTAGALIHETIEQLDKANQGMGPGESLTSAEFDQAHQKASKAEDKVNRNTRVEGNDSDVFKERNGTRTRQTVSSTSAGDGMAPTDDYKLLRNGDIQLIAKTTGKIYATNDDGQVDKSKKMEVSEDFMKSHKTVKNEDGSVGDVYNVSNNQEGGKQAFEFLANNTDVEFNAEHLQRLGNKSVTVIQTDHDHDHVFMTGVSKQLKEGDN</sequence>
<dbReference type="Proteomes" id="UP000887579">
    <property type="component" value="Unplaced"/>
</dbReference>
<dbReference type="WBParaSite" id="ES5_v2.g22650.t1">
    <property type="protein sequence ID" value="ES5_v2.g22650.t1"/>
    <property type="gene ID" value="ES5_v2.g22650"/>
</dbReference>
<evidence type="ECO:0000313" key="1">
    <source>
        <dbReference type="Proteomes" id="UP000887579"/>
    </source>
</evidence>
<name>A0AC34G047_9BILA</name>